<organism evidence="7 8">
    <name type="scientific">Leucobacter albus</name>
    <dbReference type="NCBI Taxonomy" id="272210"/>
    <lineage>
        <taxon>Bacteria</taxon>
        <taxon>Bacillati</taxon>
        <taxon>Actinomycetota</taxon>
        <taxon>Actinomycetes</taxon>
        <taxon>Micrococcales</taxon>
        <taxon>Microbacteriaceae</taxon>
        <taxon>Leucobacter</taxon>
    </lineage>
</organism>
<dbReference type="InterPro" id="IPR000262">
    <property type="entry name" value="FMN-dep_DH"/>
</dbReference>
<dbReference type="RefSeq" id="WP_343960547.1">
    <property type="nucleotide sequence ID" value="NZ_BAAAKZ010000008.1"/>
</dbReference>
<keyword evidence="8" id="KW-1185">Reference proteome</keyword>
<name>A0ABW3TPB3_9MICO</name>
<feature type="domain" description="FMN hydroxy acid dehydrogenase" evidence="6">
    <location>
        <begin position="40"/>
        <end position="416"/>
    </location>
</feature>
<dbReference type="EMBL" id="JBHTLY010000005">
    <property type="protein sequence ID" value="MFD1202571.1"/>
    <property type="molecule type" value="Genomic_DNA"/>
</dbReference>
<keyword evidence="2" id="KW-0285">Flavoprotein</keyword>
<comment type="similarity">
    <text evidence="5">Belongs to the FMN-dependent alpha-hydroxy acid dehydrogenase family.</text>
</comment>
<dbReference type="Pfam" id="PF01070">
    <property type="entry name" value="FMN_dh"/>
    <property type="match status" value="1"/>
</dbReference>
<dbReference type="Proteomes" id="UP001597181">
    <property type="component" value="Unassembled WGS sequence"/>
</dbReference>
<comment type="caution">
    <text evidence="7">The sequence shown here is derived from an EMBL/GenBank/DDBJ whole genome shotgun (WGS) entry which is preliminary data.</text>
</comment>
<keyword evidence="4" id="KW-0560">Oxidoreductase</keyword>
<dbReference type="InterPro" id="IPR013785">
    <property type="entry name" value="Aldolase_TIM"/>
</dbReference>
<evidence type="ECO:0000313" key="7">
    <source>
        <dbReference type="EMBL" id="MFD1202571.1"/>
    </source>
</evidence>
<dbReference type="PROSITE" id="PS51349">
    <property type="entry name" value="FMN_HYDROXY_ACID_DH_2"/>
    <property type="match status" value="1"/>
</dbReference>
<evidence type="ECO:0000256" key="1">
    <source>
        <dbReference type="ARBA" id="ARBA00001917"/>
    </source>
</evidence>
<dbReference type="CDD" id="cd02809">
    <property type="entry name" value="alpha_hydroxyacid_oxid_FMN"/>
    <property type="match status" value="1"/>
</dbReference>
<comment type="cofactor">
    <cofactor evidence="1">
        <name>FMN</name>
        <dbReference type="ChEBI" id="CHEBI:58210"/>
    </cofactor>
</comment>
<dbReference type="InterPro" id="IPR008259">
    <property type="entry name" value="FMN_hydac_DH_AS"/>
</dbReference>
<evidence type="ECO:0000256" key="4">
    <source>
        <dbReference type="ARBA" id="ARBA00023002"/>
    </source>
</evidence>
<protein>
    <submittedName>
        <fullName evidence="7">Alpha-hydroxy-acid oxidizing protein</fullName>
    </submittedName>
</protein>
<sequence length="416" mass="45695">MSTRAGDPLGTRKIKRKLPKWSEVSPFLGFKKPELDPVERRLQRALTVKDLAEAARRRTPKSVFYYVHGAAEGELSIWRARDAFSRVEFEPRVLHDVANIDTSTTILGKPASFPLILAPTGFTRMMHHEGEIAVARSAARAGVPYTLSTMGTTAPGDLQSAVPSGNNWFQLYLWKDRDATRQLIDQVRAAGYDTLVLTVDTPVAGNRLRDTRNGLTIPPSLSVKTFVDFALYPNWWANILTTDPIEFASLKSFDGTVAELVGQMFDPSLSLDDLQWLRDEWEGSLVVKGIQSVEDAKRVVELGVDGIVVSNHGGRQLDRAPTPLELLPRVAEAVNGRAQIFLDTGILSGADVLAAVGLGADACMVGRAYLYGLMAGGERGVDRMFEIMRSEALRTMQLTGVDSVQELRGRVSLRSS</sequence>
<gene>
    <name evidence="7" type="ORF">ACFQ3U_11775</name>
</gene>
<evidence type="ECO:0000259" key="6">
    <source>
        <dbReference type="PROSITE" id="PS51349"/>
    </source>
</evidence>
<dbReference type="Gene3D" id="3.20.20.70">
    <property type="entry name" value="Aldolase class I"/>
    <property type="match status" value="1"/>
</dbReference>
<reference evidence="8" key="1">
    <citation type="journal article" date="2019" name="Int. J. Syst. Evol. Microbiol.">
        <title>The Global Catalogue of Microorganisms (GCM) 10K type strain sequencing project: providing services to taxonomists for standard genome sequencing and annotation.</title>
        <authorList>
            <consortium name="The Broad Institute Genomics Platform"/>
            <consortium name="The Broad Institute Genome Sequencing Center for Infectious Disease"/>
            <person name="Wu L."/>
            <person name="Ma J."/>
        </authorList>
    </citation>
    <scope>NUCLEOTIDE SEQUENCE [LARGE SCALE GENOMIC DNA]</scope>
    <source>
        <strain evidence="8">CCUG 50213</strain>
    </source>
</reference>
<evidence type="ECO:0000256" key="5">
    <source>
        <dbReference type="ARBA" id="ARBA00024042"/>
    </source>
</evidence>
<dbReference type="SUPFAM" id="SSF51395">
    <property type="entry name" value="FMN-linked oxidoreductases"/>
    <property type="match status" value="1"/>
</dbReference>
<proteinExistence type="inferred from homology"/>
<dbReference type="InterPro" id="IPR012133">
    <property type="entry name" value="Alpha-hydoxy_acid_DH_FMN"/>
</dbReference>
<dbReference type="PROSITE" id="PS00557">
    <property type="entry name" value="FMN_HYDROXY_ACID_DH_1"/>
    <property type="match status" value="1"/>
</dbReference>
<dbReference type="PANTHER" id="PTHR10578:SF107">
    <property type="entry name" value="2-HYDROXYACID OXIDASE 1"/>
    <property type="match status" value="1"/>
</dbReference>
<keyword evidence="3" id="KW-0288">FMN</keyword>
<evidence type="ECO:0000313" key="8">
    <source>
        <dbReference type="Proteomes" id="UP001597181"/>
    </source>
</evidence>
<dbReference type="PANTHER" id="PTHR10578">
    <property type="entry name" value="S -2-HYDROXY-ACID OXIDASE-RELATED"/>
    <property type="match status" value="1"/>
</dbReference>
<evidence type="ECO:0000256" key="3">
    <source>
        <dbReference type="ARBA" id="ARBA00022643"/>
    </source>
</evidence>
<evidence type="ECO:0000256" key="2">
    <source>
        <dbReference type="ARBA" id="ARBA00022630"/>
    </source>
</evidence>
<accession>A0ABW3TPB3</accession>
<dbReference type="InterPro" id="IPR037396">
    <property type="entry name" value="FMN_HAD"/>
</dbReference>
<dbReference type="PIRSF" id="PIRSF000138">
    <property type="entry name" value="Al-hdrx_acd_dh"/>
    <property type="match status" value="1"/>
</dbReference>